<dbReference type="InterPro" id="IPR009056">
    <property type="entry name" value="Cyt_c-like_dom"/>
</dbReference>
<reference evidence="7 8" key="1">
    <citation type="submission" date="2019-08" db="EMBL/GenBank/DDBJ databases">
        <title>Complete genome sequence of Terriglobus albidus strain ORNL.</title>
        <authorList>
            <person name="Podar M."/>
        </authorList>
    </citation>
    <scope>NUCLEOTIDE SEQUENCE [LARGE SCALE GENOMIC DNA]</scope>
    <source>
        <strain evidence="7 8">ORNL</strain>
    </source>
</reference>
<evidence type="ECO:0000256" key="1">
    <source>
        <dbReference type="ARBA" id="ARBA00022617"/>
    </source>
</evidence>
<dbReference type="Gene3D" id="1.10.760.10">
    <property type="entry name" value="Cytochrome c-like domain"/>
    <property type="match status" value="1"/>
</dbReference>
<gene>
    <name evidence="7" type="ORF">FTW19_14965</name>
</gene>
<dbReference type="AlphaFoldDB" id="A0A5B9EBM8"/>
<protein>
    <recommendedName>
        <fullName evidence="6">Cytochrome c domain-containing protein</fullName>
    </recommendedName>
</protein>
<dbReference type="GO" id="GO:0009055">
    <property type="term" value="F:electron transfer activity"/>
    <property type="evidence" value="ECO:0007669"/>
    <property type="project" value="InterPro"/>
</dbReference>
<dbReference type="EMBL" id="CP042806">
    <property type="protein sequence ID" value="QEE29179.1"/>
    <property type="molecule type" value="Genomic_DNA"/>
</dbReference>
<dbReference type="PROSITE" id="PS51007">
    <property type="entry name" value="CYTC"/>
    <property type="match status" value="1"/>
</dbReference>
<feature type="domain" description="Cytochrome c" evidence="6">
    <location>
        <begin position="36"/>
        <end position="91"/>
    </location>
</feature>
<dbReference type="Proteomes" id="UP000321820">
    <property type="component" value="Chromosome"/>
</dbReference>
<evidence type="ECO:0000259" key="6">
    <source>
        <dbReference type="PROSITE" id="PS51007"/>
    </source>
</evidence>
<keyword evidence="8" id="KW-1185">Reference proteome</keyword>
<proteinExistence type="predicted"/>
<accession>A0A5B9EBM8</accession>
<dbReference type="GO" id="GO:0046872">
    <property type="term" value="F:metal ion binding"/>
    <property type="evidence" value="ECO:0007669"/>
    <property type="project" value="UniProtKB-KW"/>
</dbReference>
<dbReference type="InterPro" id="IPR036909">
    <property type="entry name" value="Cyt_c-like_dom_sf"/>
</dbReference>
<organism evidence="7 8">
    <name type="scientific">Terriglobus albidus</name>
    <dbReference type="NCBI Taxonomy" id="1592106"/>
    <lineage>
        <taxon>Bacteria</taxon>
        <taxon>Pseudomonadati</taxon>
        <taxon>Acidobacteriota</taxon>
        <taxon>Terriglobia</taxon>
        <taxon>Terriglobales</taxon>
        <taxon>Acidobacteriaceae</taxon>
        <taxon>Terriglobus</taxon>
    </lineage>
</organism>
<dbReference type="GO" id="GO:0020037">
    <property type="term" value="F:heme binding"/>
    <property type="evidence" value="ECO:0007669"/>
    <property type="project" value="InterPro"/>
</dbReference>
<name>A0A5B9EBM8_9BACT</name>
<evidence type="ECO:0000256" key="2">
    <source>
        <dbReference type="ARBA" id="ARBA00022723"/>
    </source>
</evidence>
<feature type="signal peptide" evidence="5">
    <location>
        <begin position="1"/>
        <end position="21"/>
    </location>
</feature>
<evidence type="ECO:0000256" key="5">
    <source>
        <dbReference type="SAM" id="SignalP"/>
    </source>
</evidence>
<dbReference type="OrthoDB" id="123469at2"/>
<sequence>MHTRRNGILAFLLAIALPCFAQQQPPATPAKPKPKRTPSAGELVFQQNCSRCHNAPQGFSPRISGTIVRHMRVRASLSKKDEEALLRFFNP</sequence>
<evidence type="ECO:0000256" key="4">
    <source>
        <dbReference type="PROSITE-ProRule" id="PRU00433"/>
    </source>
</evidence>
<evidence type="ECO:0000313" key="7">
    <source>
        <dbReference type="EMBL" id="QEE29179.1"/>
    </source>
</evidence>
<keyword evidence="5" id="KW-0732">Signal</keyword>
<keyword evidence="3 4" id="KW-0408">Iron</keyword>
<dbReference type="SUPFAM" id="SSF46626">
    <property type="entry name" value="Cytochrome c"/>
    <property type="match status" value="1"/>
</dbReference>
<evidence type="ECO:0000256" key="3">
    <source>
        <dbReference type="ARBA" id="ARBA00023004"/>
    </source>
</evidence>
<keyword evidence="1 4" id="KW-0349">Heme</keyword>
<keyword evidence="2 4" id="KW-0479">Metal-binding</keyword>
<dbReference type="KEGG" id="talb:FTW19_14965"/>
<evidence type="ECO:0000313" key="8">
    <source>
        <dbReference type="Proteomes" id="UP000321820"/>
    </source>
</evidence>
<feature type="chain" id="PRO_5023033988" description="Cytochrome c domain-containing protein" evidence="5">
    <location>
        <begin position="22"/>
        <end position="91"/>
    </location>
</feature>
<dbReference type="RefSeq" id="WP_147648377.1">
    <property type="nucleotide sequence ID" value="NZ_CP042806.1"/>
</dbReference>